<protein>
    <submittedName>
        <fullName evidence="2">YopX protein</fullName>
    </submittedName>
</protein>
<evidence type="ECO:0000313" key="2">
    <source>
        <dbReference type="EMBL" id="DAF62738.1"/>
    </source>
</evidence>
<dbReference type="InterPro" id="IPR019096">
    <property type="entry name" value="YopX_protein"/>
</dbReference>
<feature type="domain" description="YopX protein" evidence="1">
    <location>
        <begin position="56"/>
        <end position="162"/>
    </location>
</feature>
<dbReference type="SUPFAM" id="SSF159006">
    <property type="entry name" value="YopX-like"/>
    <property type="match status" value="1"/>
</dbReference>
<reference evidence="2" key="1">
    <citation type="journal article" date="2021" name="Proc. Natl. Acad. Sci. U.S.A.">
        <title>A Catalog of Tens of Thousands of Viruses from Human Metagenomes Reveals Hidden Associations with Chronic Diseases.</title>
        <authorList>
            <person name="Tisza M.J."/>
            <person name="Buck C.B."/>
        </authorList>
    </citation>
    <scope>NUCLEOTIDE SEQUENCE</scope>
    <source>
        <strain evidence="2">CtMnh10</strain>
    </source>
</reference>
<sequence length="171" mass="20893">MDDIVGARYWYKPTKQYGYELVSFRIVKFRDEETRLPFYKPYVDVLLEKSRKQYDRNHSSVEGYLDEEFFMERWTGAKDCFGREIYEGDIIEIIYDTMTDHYEQRRKVGVVRYGKPYPNMDWLDEFYFEDESDEPISFQHFDYYISNEDMKVLGNVNENPEMYEKLKKGEL</sequence>
<evidence type="ECO:0000259" key="1">
    <source>
        <dbReference type="Pfam" id="PF09643"/>
    </source>
</evidence>
<proteinExistence type="predicted"/>
<dbReference type="InterPro" id="IPR023385">
    <property type="entry name" value="YopX-like_C"/>
</dbReference>
<dbReference type="Gene3D" id="2.30.30.290">
    <property type="entry name" value="YopX-like domains"/>
    <property type="match status" value="1"/>
</dbReference>
<accession>A0A8S5TIX1</accession>
<organism evidence="2">
    <name type="scientific">Myoviridae sp. ctMnh10</name>
    <dbReference type="NCBI Taxonomy" id="2827682"/>
    <lineage>
        <taxon>Viruses</taxon>
        <taxon>Duplodnaviria</taxon>
        <taxon>Heunggongvirae</taxon>
        <taxon>Uroviricota</taxon>
        <taxon>Caudoviricetes</taxon>
    </lineage>
</organism>
<dbReference type="Pfam" id="PF09643">
    <property type="entry name" value="YopX"/>
    <property type="match status" value="1"/>
</dbReference>
<dbReference type="EMBL" id="BK032827">
    <property type="protein sequence ID" value="DAF62738.1"/>
    <property type="molecule type" value="Genomic_DNA"/>
</dbReference>
<name>A0A8S5TIX1_9CAUD</name>